<dbReference type="Pfam" id="PF01520">
    <property type="entry name" value="Amidase_3"/>
    <property type="match status" value="1"/>
</dbReference>
<organism evidence="4">
    <name type="scientific">marine metagenome</name>
    <dbReference type="NCBI Taxonomy" id="408172"/>
    <lineage>
        <taxon>unclassified sequences</taxon>
        <taxon>metagenomes</taxon>
        <taxon>ecological metagenomes</taxon>
    </lineage>
</organism>
<dbReference type="GO" id="GO:0008745">
    <property type="term" value="F:N-acetylmuramoyl-L-alanine amidase activity"/>
    <property type="evidence" value="ECO:0007669"/>
    <property type="project" value="InterPro"/>
</dbReference>
<proteinExistence type="predicted"/>
<sequence>MKLKFIIFSILLLFLTALADNGAAKSEKISNWKSFSLPDKTSRQSKMLVGWNGRRLVVKLKPKAGEGGYSLAKRVLVPEYRSLKTIRKYSKTRNLYKHRYITFPLKVINGDIRSSALKASFFNDKATHKYWQHHVTYKWETTSMIAGLFTKKGIKAGNLVRFNKMRRNGNVLQIGDIIKIPWKWISPELKLRQFAVKPPLKLKQDKSGKLFAQYQMQTGDTLYSSVVIRFTGRLLNDEVNQIANQLLKLNNISEARLIQNRQKIKIPLELLSEEYIGSKKNENLPRNISSTPKNAEKIEAQKINSLKSVPKAKKDKKIKNKPNTISRKSNSSDKKNVHKIHVILDSGHGGGDPGAIAGSKKNKDLIYEDEVVYDISRRVTELLKNHGIIVHNTLADPNQKKPIRFLSHKHDKDEQLLVTPRYLNRNSRTGANMRVYLVNHIFHKLKKKKVPKKNILFISLHGDALHSSLRGAMVYYPDRRLRRGMFGLKNKIYRQRKEYNPSLTFKPSDNLYSEKLSKSFGKIVINEFRKLKLPTHRVSSAVRGYLYRKGRKTLPAVLRYSKVPTSVLVEIANLNNKHDRRSLLKSKTRQQIALAITNSVVANFGRTSGLVAKL</sequence>
<dbReference type="Gene3D" id="3.40.630.40">
    <property type="entry name" value="Zn-dependent exopeptidases"/>
    <property type="match status" value="1"/>
</dbReference>
<name>A0A381SZL2_9ZZZZ</name>
<dbReference type="SUPFAM" id="SSF53187">
    <property type="entry name" value="Zn-dependent exopeptidases"/>
    <property type="match status" value="1"/>
</dbReference>
<feature type="compositionally biased region" description="Basic residues" evidence="2">
    <location>
        <begin position="310"/>
        <end position="320"/>
    </location>
</feature>
<dbReference type="SMART" id="SM00646">
    <property type="entry name" value="Ami_3"/>
    <property type="match status" value="1"/>
</dbReference>
<dbReference type="AlphaFoldDB" id="A0A381SZL2"/>
<gene>
    <name evidence="4" type="ORF">METZ01_LOCUS61763</name>
</gene>
<evidence type="ECO:0000256" key="2">
    <source>
        <dbReference type="SAM" id="MobiDB-lite"/>
    </source>
</evidence>
<evidence type="ECO:0000313" key="4">
    <source>
        <dbReference type="EMBL" id="SVA08909.1"/>
    </source>
</evidence>
<dbReference type="InterPro" id="IPR050695">
    <property type="entry name" value="N-acetylmuramoyl_amidase_3"/>
</dbReference>
<feature type="domain" description="MurNAc-LAA" evidence="3">
    <location>
        <begin position="453"/>
        <end position="601"/>
    </location>
</feature>
<dbReference type="GO" id="GO:0030288">
    <property type="term" value="C:outer membrane-bounded periplasmic space"/>
    <property type="evidence" value="ECO:0007669"/>
    <property type="project" value="TreeGrafter"/>
</dbReference>
<dbReference type="GO" id="GO:0009253">
    <property type="term" value="P:peptidoglycan catabolic process"/>
    <property type="evidence" value="ECO:0007669"/>
    <property type="project" value="InterPro"/>
</dbReference>
<keyword evidence="1" id="KW-0378">Hydrolase</keyword>
<accession>A0A381SZL2</accession>
<dbReference type="InterPro" id="IPR002508">
    <property type="entry name" value="MurNAc-LAA_cat"/>
</dbReference>
<dbReference type="EMBL" id="UINC01003746">
    <property type="protein sequence ID" value="SVA08909.1"/>
    <property type="molecule type" value="Genomic_DNA"/>
</dbReference>
<dbReference type="CDD" id="cd02696">
    <property type="entry name" value="MurNAc-LAA"/>
    <property type="match status" value="1"/>
</dbReference>
<dbReference type="PANTHER" id="PTHR30404:SF0">
    <property type="entry name" value="N-ACETYLMURAMOYL-L-ALANINE AMIDASE AMIC"/>
    <property type="match status" value="1"/>
</dbReference>
<evidence type="ECO:0000256" key="1">
    <source>
        <dbReference type="ARBA" id="ARBA00022801"/>
    </source>
</evidence>
<evidence type="ECO:0000259" key="3">
    <source>
        <dbReference type="SMART" id="SM00646"/>
    </source>
</evidence>
<reference evidence="4" key="1">
    <citation type="submission" date="2018-05" db="EMBL/GenBank/DDBJ databases">
        <authorList>
            <person name="Lanie J.A."/>
            <person name="Ng W.-L."/>
            <person name="Kazmierczak K.M."/>
            <person name="Andrzejewski T.M."/>
            <person name="Davidsen T.M."/>
            <person name="Wayne K.J."/>
            <person name="Tettelin H."/>
            <person name="Glass J.I."/>
            <person name="Rusch D."/>
            <person name="Podicherti R."/>
            <person name="Tsui H.-C.T."/>
            <person name="Winkler M.E."/>
        </authorList>
    </citation>
    <scope>NUCLEOTIDE SEQUENCE</scope>
</reference>
<protein>
    <recommendedName>
        <fullName evidence="3">MurNAc-LAA domain-containing protein</fullName>
    </recommendedName>
</protein>
<dbReference type="PANTHER" id="PTHR30404">
    <property type="entry name" value="N-ACETYLMURAMOYL-L-ALANINE AMIDASE"/>
    <property type="match status" value="1"/>
</dbReference>
<feature type="region of interest" description="Disordered" evidence="2">
    <location>
        <begin position="310"/>
        <end position="334"/>
    </location>
</feature>